<feature type="compositionally biased region" description="Basic residues" evidence="1">
    <location>
        <begin position="782"/>
        <end position="797"/>
    </location>
</feature>
<proteinExistence type="predicted"/>
<name>A0A2S4KWV7_9HYPO</name>
<feature type="region of interest" description="Disordered" evidence="1">
    <location>
        <begin position="352"/>
        <end position="471"/>
    </location>
</feature>
<dbReference type="STRING" id="94208.A0A2S4KWV7"/>
<reference evidence="3 4" key="1">
    <citation type="submission" date="2018-01" db="EMBL/GenBank/DDBJ databases">
        <title>Harnessing the power of phylogenomics to disentangle the directionality and signatures of interkingdom host jumping in the parasitic fungal genus Tolypocladium.</title>
        <authorList>
            <person name="Quandt C.A."/>
            <person name="Patterson W."/>
            <person name="Spatafora J.W."/>
        </authorList>
    </citation>
    <scope>NUCLEOTIDE SEQUENCE [LARGE SCALE GENOMIC DNA]</scope>
    <source>
        <strain evidence="3 4">NRBC 100945</strain>
    </source>
</reference>
<evidence type="ECO:0000313" key="4">
    <source>
        <dbReference type="Proteomes" id="UP000237481"/>
    </source>
</evidence>
<keyword evidence="2" id="KW-0472">Membrane</keyword>
<accession>A0A2S4KWV7</accession>
<feature type="region of interest" description="Disordered" evidence="1">
    <location>
        <begin position="483"/>
        <end position="521"/>
    </location>
</feature>
<comment type="caution">
    <text evidence="3">The sequence shown here is derived from an EMBL/GenBank/DDBJ whole genome shotgun (WGS) entry which is preliminary data.</text>
</comment>
<dbReference type="AlphaFoldDB" id="A0A2S4KWV7"/>
<dbReference type="Proteomes" id="UP000237481">
    <property type="component" value="Unassembled WGS sequence"/>
</dbReference>
<feature type="region of interest" description="Disordered" evidence="1">
    <location>
        <begin position="605"/>
        <end position="833"/>
    </location>
</feature>
<evidence type="ECO:0000256" key="2">
    <source>
        <dbReference type="SAM" id="Phobius"/>
    </source>
</evidence>
<gene>
    <name evidence="3" type="ORF">TPAR_05162</name>
</gene>
<feature type="region of interest" description="Disordered" evidence="1">
    <location>
        <begin position="269"/>
        <end position="297"/>
    </location>
</feature>
<keyword evidence="2" id="KW-0812">Transmembrane</keyword>
<sequence length="921" mass="98270">VRVGTFPSQPESFGGQLGWLVIHLFVGFIAAAASLASGRDTRLVSGCPTKAAVAEATTGLASPQCLSEADSTLPQMFPDRMARKPSAYGLPPLVILSYVVTALAIRLPDEVSRLIPGCAQECFISFLVLVYGTDDDGEIPSLDYLCSNYGDSEFTIGEGAVQCLVAEKSVGSCSQTEAGGPVIYKALQMCNGQPNAIWPTHGVITATLVLPPPGGSGAVSFLPPKSTQARTRTTRAPPKSSDSTLVVDTSALSFSSTSAIEISTLSTSARSSRIQSSSTETSTATAVTAGTGDGKGSLTAGQKAGISVGVVAFAGLAVGLLFLLRYYRRKNNKERRHSESTETLHRRDTWGYKVDKSGSSGGNSWMVQPTHPPPGPDSPSPPPPRAYNRASWRPSAIGLAITPTQSRSTPQTTPPRRISKLLPAKPALALSIPRKSSPLIQASSPPRQLRVVQPSPPSTRNKPQPPLPLKLEIPQQEDFRTMLGGSKLGQGRESAMTEFEEDGRTSQSPEGQIWRPPSAAPQSTTTYYIADKYGNWVLGDPKRISHMAELDSVTPMTTTTPKATIANAVLLPVAQKAQKVESKSPRLPEEPKDIAALTTATAKAVEQSKVTSPDLLQQAMPRPLFSSNPNPRNSASARRSSARSMTRPRGTSADSGITTITTSSEEFDGLQPPAAPQVDLSPVAESPRSGTGRSPVSYPRIHGRNGGPAAAGKPTIVAPPRRPILNYPPGQPSPTLGLQQPPPPGGPGLSYSVPRGGRRGVQVEDPALPRTGSPTPNTHWHPQQHHNQQYHHRHHQPQLRAHPAPYPPTPTPQHQHQRQQSLATPNHHQQHQLPPPASLIAKRLGTDRAAHMAISTSTAADGTHSSDRQPNWRRESGGPLYLSPELVTPRQQAPGDLPATPTWIPRLTPSRRGDDLYLNVH</sequence>
<organism evidence="3 4">
    <name type="scientific">Tolypocladium paradoxum</name>
    <dbReference type="NCBI Taxonomy" id="94208"/>
    <lineage>
        <taxon>Eukaryota</taxon>
        <taxon>Fungi</taxon>
        <taxon>Dikarya</taxon>
        <taxon>Ascomycota</taxon>
        <taxon>Pezizomycotina</taxon>
        <taxon>Sordariomycetes</taxon>
        <taxon>Hypocreomycetidae</taxon>
        <taxon>Hypocreales</taxon>
        <taxon>Ophiocordycipitaceae</taxon>
        <taxon>Tolypocladium</taxon>
    </lineage>
</organism>
<feature type="compositionally biased region" description="Low complexity" evidence="1">
    <location>
        <begin position="626"/>
        <end position="664"/>
    </location>
</feature>
<protein>
    <submittedName>
        <fullName evidence="3">Uncharacterized protein</fullName>
    </submittedName>
</protein>
<dbReference type="OrthoDB" id="3946741at2759"/>
<dbReference type="EMBL" id="PKSG01000501">
    <property type="protein sequence ID" value="POR34637.1"/>
    <property type="molecule type" value="Genomic_DNA"/>
</dbReference>
<feature type="compositionally biased region" description="Pro residues" evidence="1">
    <location>
        <begin position="370"/>
        <end position="385"/>
    </location>
</feature>
<keyword evidence="2" id="KW-1133">Transmembrane helix</keyword>
<feature type="transmembrane region" description="Helical" evidence="2">
    <location>
        <begin position="304"/>
        <end position="327"/>
    </location>
</feature>
<feature type="compositionally biased region" description="Low complexity" evidence="1">
    <location>
        <begin position="269"/>
        <end position="290"/>
    </location>
</feature>
<feature type="region of interest" description="Disordered" evidence="1">
    <location>
        <begin position="219"/>
        <end position="243"/>
    </location>
</feature>
<feature type="non-terminal residue" evidence="3">
    <location>
        <position position="1"/>
    </location>
</feature>
<feature type="region of interest" description="Disordered" evidence="1">
    <location>
        <begin position="854"/>
        <end position="921"/>
    </location>
</feature>
<feature type="compositionally biased region" description="Low complexity" evidence="1">
    <location>
        <begin position="401"/>
        <end position="433"/>
    </location>
</feature>
<feature type="transmembrane region" description="Helical" evidence="2">
    <location>
        <begin position="17"/>
        <end position="36"/>
    </location>
</feature>
<keyword evidence="4" id="KW-1185">Reference proteome</keyword>
<evidence type="ECO:0000256" key="1">
    <source>
        <dbReference type="SAM" id="MobiDB-lite"/>
    </source>
</evidence>
<evidence type="ECO:0000313" key="3">
    <source>
        <dbReference type="EMBL" id="POR34637.1"/>
    </source>
</evidence>
<feature type="compositionally biased region" description="Basic and acidic residues" evidence="1">
    <location>
        <begin position="864"/>
        <end position="876"/>
    </location>
</feature>